<dbReference type="InterPro" id="IPR043502">
    <property type="entry name" value="DNA/RNA_pol_sf"/>
</dbReference>
<dbReference type="InterPro" id="IPR043128">
    <property type="entry name" value="Rev_trsase/Diguanyl_cyclase"/>
</dbReference>
<dbReference type="Gene3D" id="1.10.150.20">
    <property type="entry name" value="5' to 3' exonuclease, C-terminal subdomain"/>
    <property type="match status" value="1"/>
</dbReference>
<dbReference type="PANTHER" id="PTHR35369">
    <property type="entry name" value="BLR3025 PROTEIN-RELATED"/>
    <property type="match status" value="1"/>
</dbReference>
<dbReference type="SUPFAM" id="SSF56672">
    <property type="entry name" value="DNA/RNA polymerases"/>
    <property type="match status" value="1"/>
</dbReference>
<dbReference type="Pfam" id="PF00817">
    <property type="entry name" value="IMS"/>
    <property type="match status" value="1"/>
</dbReference>
<evidence type="ECO:0000259" key="2">
    <source>
        <dbReference type="PROSITE" id="PS50173"/>
    </source>
</evidence>
<dbReference type="AlphaFoldDB" id="A0A6J6L2W7"/>
<dbReference type="GO" id="GO:0006281">
    <property type="term" value="P:DNA repair"/>
    <property type="evidence" value="ECO:0007669"/>
    <property type="project" value="InterPro"/>
</dbReference>
<accession>A0A6J6L2W7</accession>
<keyword evidence="1" id="KW-0227">DNA damage</keyword>
<evidence type="ECO:0000256" key="1">
    <source>
        <dbReference type="ARBA" id="ARBA00022763"/>
    </source>
</evidence>
<dbReference type="Gene3D" id="3.40.1170.60">
    <property type="match status" value="1"/>
</dbReference>
<name>A0A6J6L2W7_9ZZZZ</name>
<dbReference type="InterPro" id="IPR050356">
    <property type="entry name" value="SulA_CellDiv_inhibitor"/>
</dbReference>
<feature type="domain" description="UmuC" evidence="2">
    <location>
        <begin position="43"/>
        <end position="195"/>
    </location>
</feature>
<protein>
    <submittedName>
        <fullName evidence="3">Unannotated protein</fullName>
    </submittedName>
</protein>
<gene>
    <name evidence="3" type="ORF">UFOPK2195_00693</name>
</gene>
<dbReference type="InterPro" id="IPR001126">
    <property type="entry name" value="UmuC"/>
</dbReference>
<dbReference type="PANTHER" id="PTHR35369:SF2">
    <property type="entry name" value="BLR3025 PROTEIN"/>
    <property type="match status" value="1"/>
</dbReference>
<dbReference type="Gene3D" id="3.30.70.270">
    <property type="match status" value="1"/>
</dbReference>
<organism evidence="3">
    <name type="scientific">freshwater metagenome</name>
    <dbReference type="NCBI Taxonomy" id="449393"/>
    <lineage>
        <taxon>unclassified sequences</taxon>
        <taxon>metagenomes</taxon>
        <taxon>ecological metagenomes</taxon>
    </lineage>
</organism>
<proteinExistence type="predicted"/>
<dbReference type="PROSITE" id="PS50173">
    <property type="entry name" value="UMUC"/>
    <property type="match status" value="1"/>
</dbReference>
<sequence>MLAETTRVAVLECNDWPAVAAQHELRSRGKEYGAVAVLHAQRVVARTSEAARNGVLVGMRRREAQAACPQLHIAPSNPERDRLMFEPVVQSVAQLVPLVEVSTPGIIVLATRGPSRYVGGDTALAQRLHAMVEHVLVGMGNAGVASFGVGVADGRLAAHVAARHAATIGGWHVVDVGASQQCLSQLPVAVLADFAEIDRSVVSLLQRLGIAHLADIAAVQLSVLTGRFGPVGEELHRLARGIDRHPPVTVAPPPDRASVHRFELPVEDINTVVFAVRIVAEELAAHLSAHGASCVRLHVCLQTDHGEQSERVWYQPEGLTAAAMAERVRWQMEAWVATRGVTSGVVLVRLSPVGVRAREGRQLGLWGGSSEADEWAARAVERLAALLGPHSVHVAEWKGGRDAGEVFVLAPTAVIDMQRRSESVVTNEQQWSGALPTPSPSLIYAEPLPAMVVDAENNVLRVNGRHELSAPPACVVVGRHRYSVVSWAGPWPVEECWWDPLRHRRLVRIQLVLQGIIAGGPQAVLLALEHGEWWVLGKFG</sequence>
<reference evidence="3" key="1">
    <citation type="submission" date="2020-05" db="EMBL/GenBank/DDBJ databases">
        <authorList>
            <person name="Chiriac C."/>
            <person name="Salcher M."/>
            <person name="Ghai R."/>
            <person name="Kavagutti S V."/>
        </authorList>
    </citation>
    <scope>NUCLEOTIDE SEQUENCE</scope>
</reference>
<dbReference type="EMBL" id="CAEZWH010000121">
    <property type="protein sequence ID" value="CAB4655033.1"/>
    <property type="molecule type" value="Genomic_DNA"/>
</dbReference>
<evidence type="ECO:0000313" key="3">
    <source>
        <dbReference type="EMBL" id="CAB4655033.1"/>
    </source>
</evidence>
<dbReference type="CDD" id="cd03468">
    <property type="entry name" value="PolY_like"/>
    <property type="match status" value="1"/>
</dbReference>